<evidence type="ECO:0000313" key="2">
    <source>
        <dbReference type="Proteomes" id="UP000436006"/>
    </source>
</evidence>
<proteinExistence type="predicted"/>
<dbReference type="EMBL" id="WPIN01000013">
    <property type="protein sequence ID" value="MVM33827.1"/>
    <property type="molecule type" value="Genomic_DNA"/>
</dbReference>
<keyword evidence="2" id="KW-1185">Reference proteome</keyword>
<gene>
    <name evidence="1" type="ORF">GO755_27565</name>
</gene>
<dbReference type="Proteomes" id="UP000436006">
    <property type="component" value="Unassembled WGS sequence"/>
</dbReference>
<dbReference type="AlphaFoldDB" id="A0A7K1SJ38"/>
<dbReference type="RefSeq" id="WP_157588545.1">
    <property type="nucleotide sequence ID" value="NZ_WPIN01000013.1"/>
</dbReference>
<evidence type="ECO:0000313" key="1">
    <source>
        <dbReference type="EMBL" id="MVM33827.1"/>
    </source>
</evidence>
<sequence length="69" mass="7096">MNLIFSAGDRVSVTNTVKGFLRSRSEAVVLRSTSNGGLTVKLDGSGIVKTVASTGVRKLADRSDPSSGA</sequence>
<name>A0A7K1SJ38_9BACT</name>
<reference evidence="1 2" key="1">
    <citation type="submission" date="2019-12" db="EMBL/GenBank/DDBJ databases">
        <title>Spirosoma sp. HMF4905 genome sequencing and assembly.</title>
        <authorList>
            <person name="Kang H."/>
            <person name="Cha I."/>
            <person name="Kim H."/>
            <person name="Joh K."/>
        </authorList>
    </citation>
    <scope>NUCLEOTIDE SEQUENCE [LARGE SCALE GENOMIC DNA]</scope>
    <source>
        <strain evidence="1 2">HMF4905</strain>
    </source>
</reference>
<organism evidence="1 2">
    <name type="scientific">Spirosoma arboris</name>
    <dbReference type="NCBI Taxonomy" id="2682092"/>
    <lineage>
        <taxon>Bacteria</taxon>
        <taxon>Pseudomonadati</taxon>
        <taxon>Bacteroidota</taxon>
        <taxon>Cytophagia</taxon>
        <taxon>Cytophagales</taxon>
        <taxon>Cytophagaceae</taxon>
        <taxon>Spirosoma</taxon>
    </lineage>
</organism>
<protein>
    <submittedName>
        <fullName evidence="1">Uncharacterized protein</fullName>
    </submittedName>
</protein>
<comment type="caution">
    <text evidence="1">The sequence shown here is derived from an EMBL/GenBank/DDBJ whole genome shotgun (WGS) entry which is preliminary data.</text>
</comment>
<accession>A0A7K1SJ38</accession>